<dbReference type="NCBIfam" id="TIGR00198">
    <property type="entry name" value="cat_per_HPI"/>
    <property type="match status" value="1"/>
</dbReference>
<evidence type="ECO:0000256" key="10">
    <source>
        <dbReference type="RuleBase" id="RU003451"/>
    </source>
</evidence>
<name>A0A9P8Y781_9PEZI</name>
<protein>
    <recommendedName>
        <fullName evidence="9 10">Catalase-peroxidase</fullName>
        <shortName evidence="9">CP</shortName>
        <ecNumber evidence="9 10">1.11.1.21</ecNumber>
    </recommendedName>
    <alternativeName>
        <fullName evidence="9">Peroxidase/catalase</fullName>
    </alternativeName>
</protein>
<dbReference type="PANTHER" id="PTHR30555:SF0">
    <property type="entry name" value="CATALASE-PEROXIDASE"/>
    <property type="match status" value="1"/>
</dbReference>
<feature type="domain" description="Plant heme peroxidase family profile" evidence="11">
    <location>
        <begin position="179"/>
        <end position="476"/>
    </location>
</feature>
<dbReference type="PROSITE" id="PS00436">
    <property type="entry name" value="PEROXIDASE_2"/>
    <property type="match status" value="1"/>
</dbReference>
<dbReference type="InterPro" id="IPR000763">
    <property type="entry name" value="Catalase_peroxidase"/>
</dbReference>
<dbReference type="Pfam" id="PF00141">
    <property type="entry name" value="peroxidase"/>
    <property type="match status" value="2"/>
</dbReference>
<dbReference type="GO" id="GO:0004096">
    <property type="term" value="F:catalase activity"/>
    <property type="evidence" value="ECO:0007669"/>
    <property type="project" value="UniProtKB-UniRule"/>
</dbReference>
<evidence type="ECO:0000256" key="4">
    <source>
        <dbReference type="ARBA" id="ARBA00023002"/>
    </source>
</evidence>
<organism evidence="12 13">
    <name type="scientific">Microdochium trichocladiopsis</name>
    <dbReference type="NCBI Taxonomy" id="1682393"/>
    <lineage>
        <taxon>Eukaryota</taxon>
        <taxon>Fungi</taxon>
        <taxon>Dikarya</taxon>
        <taxon>Ascomycota</taxon>
        <taxon>Pezizomycotina</taxon>
        <taxon>Sordariomycetes</taxon>
        <taxon>Xylariomycetidae</taxon>
        <taxon>Xylariales</taxon>
        <taxon>Microdochiaceae</taxon>
        <taxon>Microdochium</taxon>
    </lineage>
</organism>
<evidence type="ECO:0000256" key="3">
    <source>
        <dbReference type="ARBA" id="ARBA00022723"/>
    </source>
</evidence>
<dbReference type="EC" id="1.11.1.21" evidence="9 10"/>
<gene>
    <name evidence="9" type="primary">katG</name>
    <name evidence="12" type="ORF">B0I36DRAFT_324131</name>
</gene>
<feature type="active site" description="Proton acceptor" evidence="9">
    <location>
        <position position="146"/>
    </location>
</feature>
<dbReference type="AlphaFoldDB" id="A0A9P8Y781"/>
<evidence type="ECO:0000256" key="2">
    <source>
        <dbReference type="ARBA" id="ARBA00022617"/>
    </source>
</evidence>
<comment type="catalytic activity">
    <reaction evidence="8 9 10">
        <text>H2O2 + AH2 = A + 2 H2O</text>
        <dbReference type="Rhea" id="RHEA:30275"/>
        <dbReference type="ChEBI" id="CHEBI:13193"/>
        <dbReference type="ChEBI" id="CHEBI:15377"/>
        <dbReference type="ChEBI" id="CHEBI:16240"/>
        <dbReference type="ChEBI" id="CHEBI:17499"/>
        <dbReference type="EC" id="1.11.1.21"/>
    </reaction>
</comment>
<dbReference type="EMBL" id="JAGTJQ010000005">
    <property type="protein sequence ID" value="KAH7031554.1"/>
    <property type="molecule type" value="Genomic_DNA"/>
</dbReference>
<comment type="subunit">
    <text evidence="9">Homodimer; disulfide-linked.</text>
</comment>
<dbReference type="PANTHER" id="PTHR30555">
    <property type="entry name" value="HYDROPEROXIDASE I, BIFUNCTIONAL CATALASE-PEROXIDASE"/>
    <property type="match status" value="1"/>
</dbReference>
<keyword evidence="6 9" id="KW-0376">Hydrogen peroxide</keyword>
<dbReference type="PROSITE" id="PS50873">
    <property type="entry name" value="PEROXIDASE_4"/>
    <property type="match status" value="1"/>
</dbReference>
<comment type="similarity">
    <text evidence="9 10">Belongs to the peroxidase family. Peroxidase/catalase subfamily.</text>
</comment>
<dbReference type="SUPFAM" id="SSF48113">
    <property type="entry name" value="Heme-dependent peroxidases"/>
    <property type="match status" value="2"/>
</dbReference>
<dbReference type="PRINTS" id="PR00460">
    <property type="entry name" value="BPEROXIDASE"/>
</dbReference>
<dbReference type="Proteomes" id="UP000756346">
    <property type="component" value="Unassembled WGS sequence"/>
</dbReference>
<keyword evidence="2 9" id="KW-0349">Heme</keyword>
<keyword evidence="1 9" id="KW-0575">Peroxidase</keyword>
<comment type="function">
    <text evidence="9">Bifunctional enzyme with both catalase and broad-spectrum peroxidase activity. Confers resistance to H(2)O(2) in hyphae. May play an antioxidative role in fungal defense against the host-produced H(2)O(2) (oxidative burst) at the early stage of plant infection.</text>
</comment>
<evidence type="ECO:0000313" key="12">
    <source>
        <dbReference type="EMBL" id="KAH7031554.1"/>
    </source>
</evidence>
<keyword evidence="9" id="KW-1015">Disulfide bond</keyword>
<keyword evidence="13" id="KW-1185">Reference proteome</keyword>
<keyword evidence="9" id="KW-0964">Secreted</keyword>
<dbReference type="InterPro" id="IPR019793">
    <property type="entry name" value="Peroxidases_heam-ligand_BS"/>
</dbReference>
<sequence length="794" mass="86135" precursor="true">MRFTDPGISHVLAVAAVSALLPATISAQGCPYANKQRANVADLPSIKRADASSDTAFGRCPIVSNEAGGGTRSKDWWPCQLKLDVLRQFQPSVNPYGGDFDYLKAFQSLDYAALKKDLEELMTESQDWWPADFGHYGGLFIRMAWHSAGTYRSRDGRGGASMGQQRFAPLNSWPDNGNLDKARRLLWPIKQKYGSKISWADLIIMTGNVALETMDFKTLGFAAGRIDTWQSDEAIYWGAETTFVPEGNDKRYNGSTDIYERADKLEKPLAATHMGLIYVNPEGPDGSSDPKASALDIRETFGNMGMNDSETVALIAGGHAFGKTHGAVASSNIGPAPEGASLGEMGLGWHNSVGSGNADLATTSGLEVIWTKTPTKWSNDFLTSLFKNNWTLVTSPAGAKQWEAVNGTLDYPDPFDKTKFRHATMLTSDLALLHDDIYRPIAQNFQENPEQLAEAFRQAWFKLTHRDLGNNMNYLGPDAPTETFIWQDPLPAAPKDTISEADVAKLKAAILGAPDLDVSKLVATAWGSASTYRHSDRRGGANGARIALEPQVNWASNNPKQLAQVLSSLKKIQADCGVNVSLADLIVLGGAAAIEKSITDADLGFAISVPFHPGRVDASQDSTDVSTFAFLEPQVDGFRNYGHGTARARTEEFLVDMANQLTLTPPELTVLVGGMRALGATFDGSTTGVLTATPGKLTNDYFVNILDMSTAWQSEGGDSAQEKWIGVDRKSNATKWTATRSDLVFGSHAELRAICEVYASSDAKEKFARDFVAAWAKVMDLDRADLRKAAASKK</sequence>
<reference evidence="12" key="1">
    <citation type="journal article" date="2021" name="Nat. Commun.">
        <title>Genetic determinants of endophytism in the Arabidopsis root mycobiome.</title>
        <authorList>
            <person name="Mesny F."/>
            <person name="Miyauchi S."/>
            <person name="Thiergart T."/>
            <person name="Pickel B."/>
            <person name="Atanasova L."/>
            <person name="Karlsson M."/>
            <person name="Huettel B."/>
            <person name="Barry K.W."/>
            <person name="Haridas S."/>
            <person name="Chen C."/>
            <person name="Bauer D."/>
            <person name="Andreopoulos W."/>
            <person name="Pangilinan J."/>
            <person name="LaButti K."/>
            <person name="Riley R."/>
            <person name="Lipzen A."/>
            <person name="Clum A."/>
            <person name="Drula E."/>
            <person name="Henrissat B."/>
            <person name="Kohler A."/>
            <person name="Grigoriev I.V."/>
            <person name="Martin F.M."/>
            <person name="Hacquard S."/>
        </authorList>
    </citation>
    <scope>NUCLEOTIDE SEQUENCE</scope>
    <source>
        <strain evidence="12">MPI-CAGE-CH-0230</strain>
    </source>
</reference>
<evidence type="ECO:0000256" key="7">
    <source>
        <dbReference type="ARBA" id="ARBA00049145"/>
    </source>
</evidence>
<feature type="signal peptide" evidence="9 10">
    <location>
        <begin position="1"/>
        <end position="27"/>
    </location>
</feature>
<feature type="site" description="Transition state stabilizer" evidence="9">
    <location>
        <position position="142"/>
    </location>
</feature>
<comment type="catalytic activity">
    <reaction evidence="7 9 10">
        <text>2 H2O2 = O2 + 2 H2O</text>
        <dbReference type="Rhea" id="RHEA:20309"/>
        <dbReference type="ChEBI" id="CHEBI:15377"/>
        <dbReference type="ChEBI" id="CHEBI:15379"/>
        <dbReference type="ChEBI" id="CHEBI:16240"/>
        <dbReference type="EC" id="1.11.1.21"/>
    </reaction>
</comment>
<dbReference type="InterPro" id="IPR010255">
    <property type="entry name" value="Haem_peroxidase_sf"/>
</dbReference>
<dbReference type="PROSITE" id="PS51257">
    <property type="entry name" value="PROKAR_LIPOPROTEIN"/>
    <property type="match status" value="1"/>
</dbReference>
<proteinExistence type="inferred from homology"/>
<dbReference type="HAMAP" id="MF_01961">
    <property type="entry name" value="Catal_peroxid"/>
    <property type="match status" value="1"/>
</dbReference>
<evidence type="ECO:0000256" key="9">
    <source>
        <dbReference type="HAMAP-Rule" id="MF_03108"/>
    </source>
</evidence>
<dbReference type="FunFam" id="1.10.520.10:FF:000002">
    <property type="entry name" value="Catalase-peroxidase"/>
    <property type="match status" value="1"/>
</dbReference>
<dbReference type="PRINTS" id="PR00458">
    <property type="entry name" value="PEROXIDASE"/>
</dbReference>
<dbReference type="GO" id="GO:0046872">
    <property type="term" value="F:metal ion binding"/>
    <property type="evidence" value="ECO:0007669"/>
    <property type="project" value="UniProtKB-KW"/>
</dbReference>
<feature type="chain" id="PRO_5040545699" description="Catalase-peroxidase" evidence="9 10">
    <location>
        <begin position="28"/>
        <end position="794"/>
    </location>
</feature>
<evidence type="ECO:0000256" key="6">
    <source>
        <dbReference type="ARBA" id="ARBA00023324"/>
    </source>
</evidence>
<dbReference type="PROSITE" id="PS00435">
    <property type="entry name" value="PEROXIDASE_1"/>
    <property type="match status" value="1"/>
</dbReference>
<dbReference type="GO" id="GO:0020037">
    <property type="term" value="F:heme binding"/>
    <property type="evidence" value="ECO:0007669"/>
    <property type="project" value="InterPro"/>
</dbReference>
<dbReference type="OrthoDB" id="407695at2759"/>
<keyword evidence="9 10" id="KW-0732">Signal</keyword>
<comment type="subcellular location">
    <subcellularLocation>
        <location evidence="9">Secreted</location>
    </subcellularLocation>
</comment>
<dbReference type="GO" id="GO:0005829">
    <property type="term" value="C:cytosol"/>
    <property type="evidence" value="ECO:0007669"/>
    <property type="project" value="TreeGrafter"/>
</dbReference>
<feature type="cross-link" description="Tryptophyl-tyrosyl-methioninium (Tyr-Met) (with Trp-145)" evidence="9">
    <location>
        <begin position="278"/>
        <end position="304"/>
    </location>
</feature>
<dbReference type="InterPro" id="IPR019794">
    <property type="entry name" value="Peroxidases_AS"/>
</dbReference>
<dbReference type="FunFam" id="1.10.420.10:FF:000004">
    <property type="entry name" value="Catalase-peroxidase"/>
    <property type="match status" value="1"/>
</dbReference>
<evidence type="ECO:0000256" key="8">
    <source>
        <dbReference type="ARBA" id="ARBA00051651"/>
    </source>
</evidence>
<accession>A0A9P8Y781</accession>
<dbReference type="GO" id="GO:0070301">
    <property type="term" value="P:cellular response to hydrogen peroxide"/>
    <property type="evidence" value="ECO:0007669"/>
    <property type="project" value="TreeGrafter"/>
</dbReference>
<dbReference type="Gene3D" id="1.10.520.10">
    <property type="match status" value="2"/>
</dbReference>
<keyword evidence="4 9" id="KW-0560">Oxidoreductase</keyword>
<evidence type="ECO:0000256" key="5">
    <source>
        <dbReference type="ARBA" id="ARBA00023004"/>
    </source>
</evidence>
<comment type="caution">
    <text evidence="12">The sequence shown here is derived from an EMBL/GenBank/DDBJ whole genome shotgun (WGS) entry which is preliminary data.</text>
</comment>
<dbReference type="Gene3D" id="1.10.420.10">
    <property type="entry name" value="Peroxidase, domain 2"/>
    <property type="match status" value="2"/>
</dbReference>
<keyword evidence="3 9" id="KW-0479">Metal-binding</keyword>
<evidence type="ECO:0000313" key="13">
    <source>
        <dbReference type="Proteomes" id="UP000756346"/>
    </source>
</evidence>
<comment type="PTM">
    <text evidence="9">Formation of the three residue Trp-Tyr-Met cross-link is important for the catalase, but not the peroxidase activity of the enzyme.</text>
</comment>
<comment type="cofactor">
    <cofactor evidence="9">
        <name>heme b</name>
        <dbReference type="ChEBI" id="CHEBI:60344"/>
    </cofactor>
    <text evidence="9">Binds 1 heme b (iron(II)-protoporphyrin IX) group per monomer.</text>
</comment>
<feature type="cross-link" description="Tryptophyl-tyrosyl-methioninium (Trp-Tyr) (with Met-304)" evidence="9">
    <location>
        <begin position="145"/>
        <end position="278"/>
    </location>
</feature>
<dbReference type="NCBIfam" id="NF011635">
    <property type="entry name" value="PRK15061.1"/>
    <property type="match status" value="1"/>
</dbReference>
<dbReference type="InterPro" id="IPR002016">
    <property type="entry name" value="Haem_peroxidase"/>
</dbReference>
<feature type="binding site" description="axial binding residue" evidence="9">
    <location>
        <position position="319"/>
    </location>
    <ligand>
        <name>heme</name>
        <dbReference type="ChEBI" id="CHEBI:30413"/>
    </ligand>
    <ligandPart>
        <name>Fe</name>
        <dbReference type="ChEBI" id="CHEBI:18248"/>
    </ligandPart>
</feature>
<dbReference type="GO" id="GO:0042744">
    <property type="term" value="P:hydrogen peroxide catabolic process"/>
    <property type="evidence" value="ECO:0007669"/>
    <property type="project" value="UniProtKB-KW"/>
</dbReference>
<keyword evidence="5 9" id="KW-0408">Iron</keyword>
<dbReference type="GO" id="GO:0005576">
    <property type="term" value="C:extracellular region"/>
    <property type="evidence" value="ECO:0007669"/>
    <property type="project" value="UniProtKB-SubCell"/>
</dbReference>
<evidence type="ECO:0000256" key="1">
    <source>
        <dbReference type="ARBA" id="ARBA00022559"/>
    </source>
</evidence>
<evidence type="ECO:0000259" key="11">
    <source>
        <dbReference type="PROSITE" id="PS50873"/>
    </source>
</evidence>